<feature type="domain" description="CCHC-type" evidence="4">
    <location>
        <begin position="443"/>
        <end position="459"/>
    </location>
</feature>
<dbReference type="GO" id="GO:0003676">
    <property type="term" value="F:nucleic acid binding"/>
    <property type="evidence" value="ECO:0007669"/>
    <property type="project" value="InterPro"/>
</dbReference>
<evidence type="ECO:0000256" key="3">
    <source>
        <dbReference type="SAM" id="MobiDB-lite"/>
    </source>
</evidence>
<dbReference type="OrthoDB" id="10255522at2759"/>
<feature type="region of interest" description="Disordered" evidence="3">
    <location>
        <begin position="458"/>
        <end position="510"/>
    </location>
</feature>
<dbReference type="AlphaFoldDB" id="A0A397I956"/>
<dbReference type="GO" id="GO:0008270">
    <property type="term" value="F:zinc ion binding"/>
    <property type="evidence" value="ECO:0007669"/>
    <property type="project" value="UniProtKB-KW"/>
</dbReference>
<evidence type="ECO:0000313" key="6">
    <source>
        <dbReference type="Proteomes" id="UP000266861"/>
    </source>
</evidence>
<dbReference type="InterPro" id="IPR036875">
    <property type="entry name" value="Znf_CCHC_sf"/>
</dbReference>
<sequence length="1095" mass="127561">MSNPKTEGAHEDITESELVHDKLNQKLRILGLTHIAWRARNLRQAQILNVEFNTARTAWRNQRDRNRHIARELQNCRRHGRNLQNDKVLIEFWRDRIILRYEKWKNKTHGARQIINNLNQQIFALQNNPLVNPINMAAIQDVTSALAPMIAQIPMYIGQEPPDEYYNKFMQVFQYGNTLGVVGFNDAVKTRMLTSRLAERFTPPNPFQNSAGNQIVTPALFLGWLQEKYREVMIGTSQASMKVLINEKFSPLDTPDSYKQRIRTFTHSIADADCLPILYNHLPENLELRVRMTAPATKDAFFTNLRNCWLESNGSRSNIQSPNIASQTHIAIPTPPPQIQYHQHPQPQSQPQPPENKALDYLDTVAERLGYSDYGSRNPDALIKFVDEELYNRLGHENYHLRREPFGQVREVNTRVITRASTSGAKKVYTTKKPQKPTKVTYKCSNCGKIGHRKNKCPKLGKKPKKVNYTYQSEPENSDQEDEPIEVLEDEDEENDEEEEEKITSDNEPQSCFNLLADSARGDDTLIIDEINNLQTQTELKLTKIQNGCYTFENEVTQLRQEVINLKDINRNQQELTNELGTLNETLKEQIDDLTDKNETIQIEIEEKTRLYEQSQDRLDECREENYHLSQSLEGAHEDITEKLYNRLGHENYHLRREPFGQVREVNTRVITRASTSGAKKVYTTKKPQKPTKVTYKCSNCGKIGHRKNKCPKLGKKPKKVNYTYQSEPENSDQEDEPIEVLEDEDEENDEEEEEITSDNEPQSCFNEVFLESLKYMISELVPHCPKEILIEARVFLNNLFIKMKDQFDSYYGEKYTVKERNKVWEIIAKKYLTIFQSLIEIIKDQSPNPSTRTAWRNQRDRNRHIARELQNCRRHGRNLQNDKVLIEFWRDRIILRYEKWKNKTHGVRQIINNLNQQIFALQNNPLVNPLNMAAIQDVTSALAPMIAQIPMYIGQEPPDEYYNKFMQVFQYGNTLGVVGFNDAVKTRMLTSRLAERFTPPNPFQNSAGNQIVTPTLFLGWLQEKYREVMIGTSQASMKVLINEKFSPLDTPDSYKQRIRTFTHSIADADCLPILYNHLPENLELRKLLVRIKWE</sequence>
<feature type="region of interest" description="Disordered" evidence="3">
    <location>
        <begin position="722"/>
        <end position="761"/>
    </location>
</feature>
<feature type="region of interest" description="Disordered" evidence="3">
    <location>
        <begin position="333"/>
        <end position="356"/>
    </location>
</feature>
<dbReference type="EMBL" id="PQFF01000226">
    <property type="protein sequence ID" value="RHZ72145.1"/>
    <property type="molecule type" value="Genomic_DNA"/>
</dbReference>
<dbReference type="PROSITE" id="PS50158">
    <property type="entry name" value="ZF_CCHC"/>
    <property type="match status" value="2"/>
</dbReference>
<keyword evidence="6" id="KW-1185">Reference proteome</keyword>
<dbReference type="SUPFAM" id="SSF57756">
    <property type="entry name" value="Retrovirus zinc finger-like domains"/>
    <property type="match status" value="2"/>
</dbReference>
<feature type="compositionally biased region" description="Acidic residues" evidence="3">
    <location>
        <begin position="476"/>
        <end position="501"/>
    </location>
</feature>
<feature type="compositionally biased region" description="Acidic residues" evidence="3">
    <location>
        <begin position="730"/>
        <end position="758"/>
    </location>
</feature>
<accession>A0A397I956</accession>
<protein>
    <recommendedName>
        <fullName evidence="4">CCHC-type domain-containing protein</fullName>
    </recommendedName>
</protein>
<dbReference type="STRING" id="1348612.A0A397I956"/>
<organism evidence="5 6">
    <name type="scientific">Diversispora epigaea</name>
    <dbReference type="NCBI Taxonomy" id="1348612"/>
    <lineage>
        <taxon>Eukaryota</taxon>
        <taxon>Fungi</taxon>
        <taxon>Fungi incertae sedis</taxon>
        <taxon>Mucoromycota</taxon>
        <taxon>Glomeromycotina</taxon>
        <taxon>Glomeromycetes</taxon>
        <taxon>Diversisporales</taxon>
        <taxon>Diversisporaceae</taxon>
        <taxon>Diversispora</taxon>
    </lineage>
</organism>
<evidence type="ECO:0000256" key="1">
    <source>
        <dbReference type="PROSITE-ProRule" id="PRU00047"/>
    </source>
</evidence>
<dbReference type="Pfam" id="PF00098">
    <property type="entry name" value="zf-CCHC"/>
    <property type="match status" value="2"/>
</dbReference>
<name>A0A397I956_9GLOM</name>
<dbReference type="InterPro" id="IPR001878">
    <property type="entry name" value="Znf_CCHC"/>
</dbReference>
<comment type="caution">
    <text evidence="5">The sequence shown here is derived from an EMBL/GenBank/DDBJ whole genome shotgun (WGS) entry which is preliminary data.</text>
</comment>
<dbReference type="Proteomes" id="UP000266861">
    <property type="component" value="Unassembled WGS sequence"/>
</dbReference>
<evidence type="ECO:0000313" key="5">
    <source>
        <dbReference type="EMBL" id="RHZ72145.1"/>
    </source>
</evidence>
<feature type="domain" description="CCHC-type" evidence="4">
    <location>
        <begin position="697"/>
        <end position="713"/>
    </location>
</feature>
<keyword evidence="2" id="KW-0175">Coiled coil</keyword>
<reference evidence="5 6" key="1">
    <citation type="submission" date="2018-08" db="EMBL/GenBank/DDBJ databases">
        <title>Genome and evolution of the arbuscular mycorrhizal fungus Diversispora epigaea (formerly Glomus versiforme) and its bacterial endosymbionts.</title>
        <authorList>
            <person name="Sun X."/>
            <person name="Fei Z."/>
            <person name="Harrison M."/>
        </authorList>
    </citation>
    <scope>NUCLEOTIDE SEQUENCE [LARGE SCALE GENOMIC DNA]</scope>
    <source>
        <strain evidence="5 6">IT104</strain>
    </source>
</reference>
<evidence type="ECO:0000259" key="4">
    <source>
        <dbReference type="PROSITE" id="PS50158"/>
    </source>
</evidence>
<gene>
    <name evidence="5" type="ORF">Glove_245g37</name>
</gene>
<keyword evidence="1" id="KW-0479">Metal-binding</keyword>
<keyword evidence="1" id="KW-0862">Zinc</keyword>
<keyword evidence="1" id="KW-0863">Zinc-finger</keyword>
<feature type="coiled-coil region" evidence="2">
    <location>
        <begin position="556"/>
        <end position="625"/>
    </location>
</feature>
<dbReference type="SMART" id="SM00343">
    <property type="entry name" value="ZnF_C2HC"/>
    <property type="match status" value="2"/>
</dbReference>
<proteinExistence type="predicted"/>
<evidence type="ECO:0000256" key="2">
    <source>
        <dbReference type="SAM" id="Coils"/>
    </source>
</evidence>